<keyword evidence="4 6" id="KW-1133">Transmembrane helix</keyword>
<sequence>MDRRLAIAWRLIIVVAIIGGGCFVVWWALPLVYPFILGWLLAYALNPLVSFFHLKARFPRWLAVTLTLLLFTAAMLTIVSALVMRLVSQIMNLSGSLQSSVAWVETTFNAFLARPDIHDLIERINTFYKENPNYQETINSRVSDTAQALTAAGTSLIGGFLNGIVSVLSSLPEVATITVVVLLASFFISKDWHRHLSRLSDWFPEGLRRRTGEVAKDLKQALFGYVRAQLIMISITAVVVTSGLFMLGVENAISIGLLIGFVDLLPYLGVGAAMIPWIGYVFLAGDWQLGTGLSVLYGVVLVARQFIEPKVLASSVGLDPLPTLIAMFVGLKLFGFFGLIIGPVSIVVLTACHRARVFRDVGRFIRFGTGRL</sequence>
<dbReference type="PANTHER" id="PTHR21716">
    <property type="entry name" value="TRANSMEMBRANE PROTEIN"/>
    <property type="match status" value="1"/>
</dbReference>
<evidence type="ECO:0000256" key="1">
    <source>
        <dbReference type="ARBA" id="ARBA00004141"/>
    </source>
</evidence>
<comment type="similarity">
    <text evidence="2">Belongs to the autoinducer-2 exporter (AI-2E) (TC 2.A.86) family.</text>
</comment>
<keyword evidence="3 6" id="KW-0812">Transmembrane</keyword>
<dbReference type="PROSITE" id="PS51257">
    <property type="entry name" value="PROKAR_LIPOPROTEIN"/>
    <property type="match status" value="1"/>
</dbReference>
<feature type="transmembrane region" description="Helical" evidence="6">
    <location>
        <begin position="164"/>
        <end position="188"/>
    </location>
</feature>
<dbReference type="RefSeq" id="WP_119150915.1">
    <property type="nucleotide sequence ID" value="NZ_JBHSOV010000055.1"/>
</dbReference>
<dbReference type="Proteomes" id="UP000266340">
    <property type="component" value="Unassembled WGS sequence"/>
</dbReference>
<feature type="transmembrane region" description="Helical" evidence="6">
    <location>
        <begin position="61"/>
        <end position="84"/>
    </location>
</feature>
<dbReference type="NCBIfam" id="TIGR02872">
    <property type="entry name" value="spore_ytvI"/>
    <property type="match status" value="1"/>
</dbReference>
<dbReference type="InterPro" id="IPR014227">
    <property type="entry name" value="YtvI-like"/>
</dbReference>
<evidence type="ECO:0000256" key="4">
    <source>
        <dbReference type="ARBA" id="ARBA00022989"/>
    </source>
</evidence>
<dbReference type="GO" id="GO:0055085">
    <property type="term" value="P:transmembrane transport"/>
    <property type="evidence" value="ECO:0007669"/>
    <property type="project" value="TreeGrafter"/>
</dbReference>
<feature type="transmembrane region" description="Helical" evidence="6">
    <location>
        <begin position="230"/>
        <end position="249"/>
    </location>
</feature>
<protein>
    <submittedName>
        <fullName evidence="7">Sporulation integral membrane protein YtvI</fullName>
    </submittedName>
</protein>
<proteinExistence type="inferred from homology"/>
<accession>A0A398CI01</accession>
<feature type="transmembrane region" description="Helical" evidence="6">
    <location>
        <begin position="35"/>
        <end position="54"/>
    </location>
</feature>
<dbReference type="PANTHER" id="PTHR21716:SF68">
    <property type="entry name" value="TRANSPORT PROTEIN YTVI-RELATED"/>
    <property type="match status" value="1"/>
</dbReference>
<dbReference type="GO" id="GO:0016020">
    <property type="term" value="C:membrane"/>
    <property type="evidence" value="ECO:0007669"/>
    <property type="project" value="UniProtKB-SubCell"/>
</dbReference>
<comment type="caution">
    <text evidence="7">The sequence shown here is derived from an EMBL/GenBank/DDBJ whole genome shotgun (WGS) entry which is preliminary data.</text>
</comment>
<organism evidence="7 8">
    <name type="scientific">Cohnella faecalis</name>
    <dbReference type="NCBI Taxonomy" id="2315694"/>
    <lineage>
        <taxon>Bacteria</taxon>
        <taxon>Bacillati</taxon>
        <taxon>Bacillota</taxon>
        <taxon>Bacilli</taxon>
        <taxon>Bacillales</taxon>
        <taxon>Paenibacillaceae</taxon>
        <taxon>Cohnella</taxon>
    </lineage>
</organism>
<comment type="subcellular location">
    <subcellularLocation>
        <location evidence="1">Membrane</location>
        <topology evidence="1">Multi-pass membrane protein</topology>
    </subcellularLocation>
</comment>
<dbReference type="EMBL" id="QXJM01000039">
    <property type="protein sequence ID" value="RIE02886.1"/>
    <property type="molecule type" value="Genomic_DNA"/>
</dbReference>
<feature type="transmembrane region" description="Helical" evidence="6">
    <location>
        <begin position="327"/>
        <end position="349"/>
    </location>
</feature>
<evidence type="ECO:0000313" key="7">
    <source>
        <dbReference type="EMBL" id="RIE02886.1"/>
    </source>
</evidence>
<dbReference type="InterPro" id="IPR002549">
    <property type="entry name" value="AI-2E-like"/>
</dbReference>
<feature type="transmembrane region" description="Helical" evidence="6">
    <location>
        <begin position="289"/>
        <end position="307"/>
    </location>
</feature>
<feature type="transmembrane region" description="Helical" evidence="6">
    <location>
        <begin position="7"/>
        <end position="29"/>
    </location>
</feature>
<keyword evidence="5 6" id="KW-0472">Membrane</keyword>
<evidence type="ECO:0000256" key="2">
    <source>
        <dbReference type="ARBA" id="ARBA00009773"/>
    </source>
</evidence>
<evidence type="ECO:0000313" key="8">
    <source>
        <dbReference type="Proteomes" id="UP000266340"/>
    </source>
</evidence>
<dbReference type="OrthoDB" id="9774361at2"/>
<gene>
    <name evidence="7" type="primary">ytvI</name>
    <name evidence="7" type="ORF">D3H35_19915</name>
</gene>
<dbReference type="Pfam" id="PF01594">
    <property type="entry name" value="AI-2E_transport"/>
    <property type="match status" value="1"/>
</dbReference>
<keyword evidence="8" id="KW-1185">Reference proteome</keyword>
<feature type="transmembrane region" description="Helical" evidence="6">
    <location>
        <begin position="255"/>
        <end position="282"/>
    </location>
</feature>
<evidence type="ECO:0000256" key="5">
    <source>
        <dbReference type="ARBA" id="ARBA00023136"/>
    </source>
</evidence>
<reference evidence="7 8" key="1">
    <citation type="submission" date="2018-09" db="EMBL/GenBank/DDBJ databases">
        <title>Cohnella cavernae sp. nov., isolated from a karst cave.</title>
        <authorList>
            <person name="Zhu H."/>
        </authorList>
    </citation>
    <scope>NUCLEOTIDE SEQUENCE [LARGE SCALE GENOMIC DNA]</scope>
    <source>
        <strain evidence="7 8">K2E09-144</strain>
    </source>
</reference>
<dbReference type="AlphaFoldDB" id="A0A398CI01"/>
<evidence type="ECO:0000256" key="3">
    <source>
        <dbReference type="ARBA" id="ARBA00022692"/>
    </source>
</evidence>
<name>A0A398CI01_9BACL</name>
<evidence type="ECO:0000256" key="6">
    <source>
        <dbReference type="SAM" id="Phobius"/>
    </source>
</evidence>